<feature type="transmembrane region" description="Helical" evidence="2">
    <location>
        <begin position="223"/>
        <end position="246"/>
    </location>
</feature>
<reference evidence="3 4" key="1">
    <citation type="journal article" date="2016" name="Mol. Biol. Evol.">
        <title>Comparative Genomics of Early-Diverging Mushroom-Forming Fungi Provides Insights into the Origins of Lignocellulose Decay Capabilities.</title>
        <authorList>
            <person name="Nagy L.G."/>
            <person name="Riley R."/>
            <person name="Tritt A."/>
            <person name="Adam C."/>
            <person name="Daum C."/>
            <person name="Floudas D."/>
            <person name="Sun H."/>
            <person name="Yadav J.S."/>
            <person name="Pangilinan J."/>
            <person name="Larsson K.H."/>
            <person name="Matsuura K."/>
            <person name="Barry K."/>
            <person name="Labutti K."/>
            <person name="Kuo R."/>
            <person name="Ohm R.A."/>
            <person name="Bhattacharya S.S."/>
            <person name="Shirouzu T."/>
            <person name="Yoshinaga Y."/>
            <person name="Martin F.M."/>
            <person name="Grigoriev I.V."/>
            <person name="Hibbett D.S."/>
        </authorList>
    </citation>
    <scope>NUCLEOTIDE SEQUENCE [LARGE SCALE GENOMIC DNA]</scope>
    <source>
        <strain evidence="3 4">HHB12029</strain>
    </source>
</reference>
<name>A0A165B051_EXIGL</name>
<feature type="region of interest" description="Disordered" evidence="1">
    <location>
        <begin position="176"/>
        <end position="198"/>
    </location>
</feature>
<proteinExistence type="predicted"/>
<organism evidence="3 4">
    <name type="scientific">Exidia glandulosa HHB12029</name>
    <dbReference type="NCBI Taxonomy" id="1314781"/>
    <lineage>
        <taxon>Eukaryota</taxon>
        <taxon>Fungi</taxon>
        <taxon>Dikarya</taxon>
        <taxon>Basidiomycota</taxon>
        <taxon>Agaricomycotina</taxon>
        <taxon>Agaricomycetes</taxon>
        <taxon>Auriculariales</taxon>
        <taxon>Exidiaceae</taxon>
        <taxon>Exidia</taxon>
    </lineage>
</organism>
<keyword evidence="2" id="KW-0812">Transmembrane</keyword>
<keyword evidence="2" id="KW-1133">Transmembrane helix</keyword>
<evidence type="ECO:0000313" key="3">
    <source>
        <dbReference type="EMBL" id="KZV79600.1"/>
    </source>
</evidence>
<keyword evidence="2" id="KW-0472">Membrane</keyword>
<dbReference type="AlphaFoldDB" id="A0A165B051"/>
<sequence length="251" mass="27494">MNTSGTDEPRKIASVKRMSALLRPSTAETGEGISISSTSAPICNDVARGESKVACTDNGKPTIRFALSASTAARVTFSSTRPTTYAVKKAVVEDSDVKYAKAVLEATNEKIRADKLESQVNELLKRARTTDSDAIRVISEHETVIFGLRTELEAKEKQVLELQEQLAVANTAAASATQEARQERDFHERRADSSDSEKALDEALIDNAELKNLCRMNDAVHQWMVMLIGALTFIGIMLGVLCYCLMSQFVF</sequence>
<evidence type="ECO:0000256" key="1">
    <source>
        <dbReference type="SAM" id="MobiDB-lite"/>
    </source>
</evidence>
<gene>
    <name evidence="3" type="ORF">EXIGLDRAFT_846386</name>
</gene>
<dbReference type="Proteomes" id="UP000077266">
    <property type="component" value="Unassembled WGS sequence"/>
</dbReference>
<evidence type="ECO:0000256" key="2">
    <source>
        <dbReference type="SAM" id="Phobius"/>
    </source>
</evidence>
<protein>
    <submittedName>
        <fullName evidence="3">Uncharacterized protein</fullName>
    </submittedName>
</protein>
<accession>A0A165B051</accession>
<evidence type="ECO:0000313" key="4">
    <source>
        <dbReference type="Proteomes" id="UP000077266"/>
    </source>
</evidence>
<keyword evidence="4" id="KW-1185">Reference proteome</keyword>
<dbReference type="EMBL" id="KV426589">
    <property type="protein sequence ID" value="KZV79600.1"/>
    <property type="molecule type" value="Genomic_DNA"/>
</dbReference>
<feature type="compositionally biased region" description="Basic and acidic residues" evidence="1">
    <location>
        <begin position="180"/>
        <end position="198"/>
    </location>
</feature>
<dbReference type="InParanoid" id="A0A165B051"/>